<dbReference type="EC" id="4.2.2.2" evidence="10"/>
<evidence type="ECO:0000256" key="7">
    <source>
        <dbReference type="ARBA" id="ARBA00022837"/>
    </source>
</evidence>
<evidence type="ECO:0000256" key="10">
    <source>
        <dbReference type="RuleBase" id="RU367009"/>
    </source>
</evidence>
<evidence type="ECO:0000256" key="5">
    <source>
        <dbReference type="ARBA" id="ARBA00022525"/>
    </source>
</evidence>
<protein>
    <recommendedName>
        <fullName evidence="10">Pectate lyase</fullName>
        <ecNumber evidence="10">4.2.2.2</ecNumber>
    </recommendedName>
</protein>
<keyword evidence="8 10" id="KW-0456">Lyase</keyword>
<evidence type="ECO:0000313" key="11">
    <source>
        <dbReference type="EMBL" id="TFK23589.1"/>
    </source>
</evidence>
<dbReference type="Gene3D" id="2.160.20.10">
    <property type="entry name" value="Single-stranded right-handed beta-helix, Pectin lyase-like"/>
    <property type="match status" value="1"/>
</dbReference>
<keyword evidence="5 10" id="KW-0964">Secreted</keyword>
<dbReference type="GO" id="GO:0030570">
    <property type="term" value="F:pectate lyase activity"/>
    <property type="evidence" value="ECO:0007669"/>
    <property type="project" value="UniProtKB-UniRule"/>
</dbReference>
<dbReference type="InterPro" id="IPR012334">
    <property type="entry name" value="Pectin_lyas_fold"/>
</dbReference>
<keyword evidence="12" id="KW-1185">Reference proteome</keyword>
<evidence type="ECO:0000256" key="4">
    <source>
        <dbReference type="ARBA" id="ARBA00006463"/>
    </source>
</evidence>
<comment type="cofactor">
    <cofactor evidence="2 10">
        <name>Ca(2+)</name>
        <dbReference type="ChEBI" id="CHEBI:29108"/>
    </cofactor>
</comment>
<comment type="subcellular location">
    <subcellularLocation>
        <location evidence="3 10">Secreted</location>
    </subcellularLocation>
</comment>
<name>A0A5C3KSK0_COPMA</name>
<evidence type="ECO:0000256" key="8">
    <source>
        <dbReference type="ARBA" id="ARBA00023239"/>
    </source>
</evidence>
<accession>A0A5C3KSK0</accession>
<comment type="catalytic activity">
    <reaction evidence="1 10">
        <text>Eliminative cleavage of (1-&gt;4)-alpha-D-galacturonan to give oligosaccharides with 4-deoxy-alpha-D-galact-4-enuronosyl groups at their non-reducing ends.</text>
        <dbReference type="EC" id="4.2.2.2"/>
    </reaction>
</comment>
<evidence type="ECO:0000313" key="12">
    <source>
        <dbReference type="Proteomes" id="UP000307440"/>
    </source>
</evidence>
<sequence>MFLGLLLAYYAAFALANPLERRAATNVFPNPPTTSSLSAPITVAAGSTFNPPVAYTRYDRGRGACSEQAEGGSRDAVFILQEGATLRNVVIGKDQAEGIHCLGACRLENVFFEDVCEDAITLNHKSGTSYITGGGAKHSTDKVIQHNGEGRVVIDSFYAENFGTFYRSCGNCKTQHTRHVEIRNAWVVNGRTLTGVNSNYGDTATIRSTRVQNVNVICQRYNGNNWGGEPTGAGSGPDNRSCLYSTSDVYA</sequence>
<dbReference type="EMBL" id="ML210215">
    <property type="protein sequence ID" value="TFK23589.1"/>
    <property type="molecule type" value="Genomic_DNA"/>
</dbReference>
<keyword evidence="7 10" id="KW-0106">Calcium</keyword>
<dbReference type="STRING" id="230819.A0A5C3KSK0"/>
<dbReference type="OrthoDB" id="441042at2759"/>
<keyword evidence="6 10" id="KW-0732">Signal</keyword>
<feature type="chain" id="PRO_5025097475" description="Pectate lyase" evidence="10">
    <location>
        <begin position="17"/>
        <end position="251"/>
    </location>
</feature>
<dbReference type="GO" id="GO:0045490">
    <property type="term" value="P:pectin catabolic process"/>
    <property type="evidence" value="ECO:0007669"/>
    <property type="project" value="TreeGrafter"/>
</dbReference>
<dbReference type="InterPro" id="IPR004898">
    <property type="entry name" value="Pectate_lyase_PlyH/PlyE-like"/>
</dbReference>
<gene>
    <name evidence="11" type="ORF">FA15DRAFT_757097</name>
</gene>
<dbReference type="PANTHER" id="PTHR33407">
    <property type="entry name" value="PECTATE LYASE F-RELATED"/>
    <property type="match status" value="1"/>
</dbReference>
<evidence type="ECO:0000256" key="3">
    <source>
        <dbReference type="ARBA" id="ARBA00004613"/>
    </source>
</evidence>
<dbReference type="SUPFAM" id="SSF51126">
    <property type="entry name" value="Pectin lyase-like"/>
    <property type="match status" value="1"/>
</dbReference>
<comment type="function">
    <text evidence="9 10">Pectinolytic enzyme consist of four classes of enzymes: pectin lyase, polygalacturonase, pectin methylesterase and rhamnogalacturonase. Among pectinolytic enzymes, pectin lyase is the most important in depolymerization of pectin, since it cleaves internal glycosidic bonds of highly methylated pectins. Favors pectate, the anion, over pectin, the methyl ester.</text>
</comment>
<dbReference type="AlphaFoldDB" id="A0A5C3KSK0"/>
<organism evidence="11 12">
    <name type="scientific">Coprinopsis marcescibilis</name>
    <name type="common">Agaric fungus</name>
    <name type="synonym">Psathyrella marcescibilis</name>
    <dbReference type="NCBI Taxonomy" id="230819"/>
    <lineage>
        <taxon>Eukaryota</taxon>
        <taxon>Fungi</taxon>
        <taxon>Dikarya</taxon>
        <taxon>Basidiomycota</taxon>
        <taxon>Agaricomycotina</taxon>
        <taxon>Agaricomycetes</taxon>
        <taxon>Agaricomycetidae</taxon>
        <taxon>Agaricales</taxon>
        <taxon>Agaricineae</taxon>
        <taxon>Psathyrellaceae</taxon>
        <taxon>Coprinopsis</taxon>
    </lineage>
</organism>
<proteinExistence type="inferred from homology"/>
<evidence type="ECO:0000256" key="2">
    <source>
        <dbReference type="ARBA" id="ARBA00001913"/>
    </source>
</evidence>
<dbReference type="GO" id="GO:0005576">
    <property type="term" value="C:extracellular region"/>
    <property type="evidence" value="ECO:0007669"/>
    <property type="project" value="UniProtKB-SubCell"/>
</dbReference>
<evidence type="ECO:0000256" key="6">
    <source>
        <dbReference type="ARBA" id="ARBA00022729"/>
    </source>
</evidence>
<dbReference type="PANTHER" id="PTHR33407:SF9">
    <property type="entry name" value="PECTATE LYASE F-RELATED"/>
    <property type="match status" value="1"/>
</dbReference>
<reference evidence="11 12" key="1">
    <citation type="journal article" date="2019" name="Nat. Ecol. Evol.">
        <title>Megaphylogeny resolves global patterns of mushroom evolution.</title>
        <authorList>
            <person name="Varga T."/>
            <person name="Krizsan K."/>
            <person name="Foldi C."/>
            <person name="Dima B."/>
            <person name="Sanchez-Garcia M."/>
            <person name="Sanchez-Ramirez S."/>
            <person name="Szollosi G.J."/>
            <person name="Szarkandi J.G."/>
            <person name="Papp V."/>
            <person name="Albert L."/>
            <person name="Andreopoulos W."/>
            <person name="Angelini C."/>
            <person name="Antonin V."/>
            <person name="Barry K.W."/>
            <person name="Bougher N.L."/>
            <person name="Buchanan P."/>
            <person name="Buyck B."/>
            <person name="Bense V."/>
            <person name="Catcheside P."/>
            <person name="Chovatia M."/>
            <person name="Cooper J."/>
            <person name="Damon W."/>
            <person name="Desjardin D."/>
            <person name="Finy P."/>
            <person name="Geml J."/>
            <person name="Haridas S."/>
            <person name="Hughes K."/>
            <person name="Justo A."/>
            <person name="Karasinski D."/>
            <person name="Kautmanova I."/>
            <person name="Kiss B."/>
            <person name="Kocsube S."/>
            <person name="Kotiranta H."/>
            <person name="LaButti K.M."/>
            <person name="Lechner B.E."/>
            <person name="Liimatainen K."/>
            <person name="Lipzen A."/>
            <person name="Lukacs Z."/>
            <person name="Mihaltcheva S."/>
            <person name="Morgado L.N."/>
            <person name="Niskanen T."/>
            <person name="Noordeloos M.E."/>
            <person name="Ohm R.A."/>
            <person name="Ortiz-Santana B."/>
            <person name="Ovrebo C."/>
            <person name="Racz N."/>
            <person name="Riley R."/>
            <person name="Savchenko A."/>
            <person name="Shiryaev A."/>
            <person name="Soop K."/>
            <person name="Spirin V."/>
            <person name="Szebenyi C."/>
            <person name="Tomsovsky M."/>
            <person name="Tulloss R.E."/>
            <person name="Uehling J."/>
            <person name="Grigoriev I.V."/>
            <person name="Vagvolgyi C."/>
            <person name="Papp T."/>
            <person name="Martin F.M."/>
            <person name="Miettinen O."/>
            <person name="Hibbett D.S."/>
            <person name="Nagy L.G."/>
        </authorList>
    </citation>
    <scope>NUCLEOTIDE SEQUENCE [LARGE SCALE GENOMIC DNA]</scope>
    <source>
        <strain evidence="11 12">CBS 121175</strain>
    </source>
</reference>
<dbReference type="Proteomes" id="UP000307440">
    <property type="component" value="Unassembled WGS sequence"/>
</dbReference>
<comment type="similarity">
    <text evidence="4 10">Belongs to the polysaccharide lyase 3 family.</text>
</comment>
<evidence type="ECO:0000256" key="9">
    <source>
        <dbReference type="ARBA" id="ARBA00025679"/>
    </source>
</evidence>
<feature type="signal peptide" evidence="10">
    <location>
        <begin position="1"/>
        <end position="16"/>
    </location>
</feature>
<dbReference type="InterPro" id="IPR011050">
    <property type="entry name" value="Pectin_lyase_fold/virulence"/>
</dbReference>
<dbReference type="Pfam" id="PF03211">
    <property type="entry name" value="Pectate_lyase"/>
    <property type="match status" value="1"/>
</dbReference>
<evidence type="ECO:0000256" key="1">
    <source>
        <dbReference type="ARBA" id="ARBA00000695"/>
    </source>
</evidence>